<feature type="domain" description="Reverse transcriptase/retrotransposon-derived protein RNase H-like" evidence="2">
    <location>
        <begin position="53"/>
        <end position="113"/>
    </location>
</feature>
<evidence type="ECO:0000259" key="2">
    <source>
        <dbReference type="Pfam" id="PF17919"/>
    </source>
</evidence>
<dbReference type="InterPro" id="IPR041577">
    <property type="entry name" value="RT_RNaseH_2"/>
</dbReference>
<dbReference type="EMBL" id="KQ483708">
    <property type="protein sequence ID" value="KYP42621.1"/>
    <property type="molecule type" value="Genomic_DNA"/>
</dbReference>
<dbReference type="SUPFAM" id="SSF56672">
    <property type="entry name" value="DNA/RNA polymerases"/>
    <property type="match status" value="1"/>
</dbReference>
<evidence type="ECO:0000313" key="3">
    <source>
        <dbReference type="EMBL" id="KYP42621.1"/>
    </source>
</evidence>
<dbReference type="FunFam" id="3.30.70.270:FF:000020">
    <property type="entry name" value="Transposon Tf2-6 polyprotein-like Protein"/>
    <property type="match status" value="1"/>
</dbReference>
<accession>A0A151RJ73</accession>
<dbReference type="InterPro" id="IPR050951">
    <property type="entry name" value="Retrovirus_Pol_polyprotein"/>
</dbReference>
<dbReference type="Gramene" id="C.cajan_35134.t">
    <property type="protein sequence ID" value="C.cajan_35134.t.cds1"/>
    <property type="gene ID" value="C.cajan_35134"/>
</dbReference>
<proteinExistence type="predicted"/>
<evidence type="ECO:0000313" key="5">
    <source>
        <dbReference type="Proteomes" id="UP000075243"/>
    </source>
</evidence>
<keyword evidence="1" id="KW-0511">Multifunctional enzyme</keyword>
<protein>
    <submittedName>
        <fullName evidence="4">Retrovirus-related Pol polyprotein from transposon 17.6</fullName>
    </submittedName>
</protein>
<dbReference type="PANTHER" id="PTHR37984:SF5">
    <property type="entry name" value="PROTEIN NYNRIN-LIKE"/>
    <property type="match status" value="1"/>
</dbReference>
<dbReference type="Pfam" id="PF17919">
    <property type="entry name" value="RT_RNaseH_2"/>
    <property type="match status" value="1"/>
</dbReference>
<dbReference type="Gene3D" id="3.30.70.270">
    <property type="match status" value="1"/>
</dbReference>
<reference evidence="4 5" key="1">
    <citation type="journal article" date="2012" name="Nat. Biotechnol.">
        <title>Draft genome sequence of pigeonpea (Cajanus cajan), an orphan legume crop of resource-poor farmers.</title>
        <authorList>
            <person name="Varshney R.K."/>
            <person name="Chen W."/>
            <person name="Li Y."/>
            <person name="Bharti A.K."/>
            <person name="Saxena R.K."/>
            <person name="Schlueter J.A."/>
            <person name="Donoghue M.T."/>
            <person name="Azam S."/>
            <person name="Fan G."/>
            <person name="Whaley A.M."/>
            <person name="Farmer A.D."/>
            <person name="Sheridan J."/>
            <person name="Iwata A."/>
            <person name="Tuteja R."/>
            <person name="Penmetsa R.V."/>
            <person name="Wu W."/>
            <person name="Upadhyaya H.D."/>
            <person name="Yang S.P."/>
            <person name="Shah T."/>
            <person name="Saxena K.B."/>
            <person name="Michael T."/>
            <person name="McCombie W.R."/>
            <person name="Yang B."/>
            <person name="Zhang G."/>
            <person name="Yang H."/>
            <person name="Wang J."/>
            <person name="Spillane C."/>
            <person name="Cook D.R."/>
            <person name="May G.D."/>
            <person name="Xu X."/>
            <person name="Jackson S.A."/>
        </authorList>
    </citation>
    <scope>NUCLEOTIDE SEQUENCE [LARGE SCALE GENOMIC DNA]</scope>
    <source>
        <strain evidence="5">cv. Asha</strain>
    </source>
</reference>
<dbReference type="InterPro" id="IPR043502">
    <property type="entry name" value="DNA/RNA_pol_sf"/>
</dbReference>
<evidence type="ECO:0000256" key="1">
    <source>
        <dbReference type="ARBA" id="ARBA00023268"/>
    </source>
</evidence>
<dbReference type="GO" id="GO:0003824">
    <property type="term" value="F:catalytic activity"/>
    <property type="evidence" value="ECO:0007669"/>
    <property type="project" value="UniProtKB-KW"/>
</dbReference>
<sequence>MVEVVLKWEILKSISEVRSFLGLVLCYWRFIEEISKIALPLTLSTRKSVVFVWDSKCESSFQILKQRSTSAPVLALVDLIKSFVVYVDVSKMGLGRVLMQEGKVVAYVSRKLKIH</sequence>
<evidence type="ECO:0000313" key="4">
    <source>
        <dbReference type="EMBL" id="KYP42624.1"/>
    </source>
</evidence>
<name>A0A151RJ73_CAJCA</name>
<dbReference type="EMBL" id="KQ483708">
    <property type="protein sequence ID" value="KYP42624.1"/>
    <property type="molecule type" value="Genomic_DNA"/>
</dbReference>
<gene>
    <name evidence="3" type="ORF">KK1_035951</name>
    <name evidence="4" type="ORF">KK1_035954</name>
</gene>
<dbReference type="Proteomes" id="UP000075243">
    <property type="component" value="Unassembled WGS sequence"/>
</dbReference>
<dbReference type="AlphaFoldDB" id="A0A151RJ73"/>
<dbReference type="InterPro" id="IPR043128">
    <property type="entry name" value="Rev_trsase/Diguanyl_cyclase"/>
</dbReference>
<organism evidence="4 5">
    <name type="scientific">Cajanus cajan</name>
    <name type="common">Pigeon pea</name>
    <name type="synonym">Cajanus indicus</name>
    <dbReference type="NCBI Taxonomy" id="3821"/>
    <lineage>
        <taxon>Eukaryota</taxon>
        <taxon>Viridiplantae</taxon>
        <taxon>Streptophyta</taxon>
        <taxon>Embryophyta</taxon>
        <taxon>Tracheophyta</taxon>
        <taxon>Spermatophyta</taxon>
        <taxon>Magnoliopsida</taxon>
        <taxon>eudicotyledons</taxon>
        <taxon>Gunneridae</taxon>
        <taxon>Pentapetalae</taxon>
        <taxon>rosids</taxon>
        <taxon>fabids</taxon>
        <taxon>Fabales</taxon>
        <taxon>Fabaceae</taxon>
        <taxon>Papilionoideae</taxon>
        <taxon>50 kb inversion clade</taxon>
        <taxon>NPAAA clade</taxon>
        <taxon>indigoferoid/millettioid clade</taxon>
        <taxon>Phaseoleae</taxon>
        <taxon>Cajanus</taxon>
    </lineage>
</organism>
<dbReference type="STRING" id="3821.A0A151RJ73"/>
<keyword evidence="5" id="KW-1185">Reference proteome</keyword>
<dbReference type="Gramene" id="C.cajan_35131.t">
    <property type="protein sequence ID" value="C.cajan_35131.t.cds1"/>
    <property type="gene ID" value="C.cajan_35131"/>
</dbReference>
<dbReference type="PANTHER" id="PTHR37984">
    <property type="entry name" value="PROTEIN CBG26694"/>
    <property type="match status" value="1"/>
</dbReference>